<keyword evidence="1" id="KW-0723">Serine/threonine-protein kinase</keyword>
<feature type="compositionally biased region" description="Low complexity" evidence="7">
    <location>
        <begin position="660"/>
        <end position="702"/>
    </location>
</feature>
<keyword evidence="5 6" id="KW-0067">ATP-binding</keyword>
<feature type="compositionally biased region" description="Polar residues" evidence="7">
    <location>
        <begin position="703"/>
        <end position="733"/>
    </location>
</feature>
<dbReference type="GO" id="GO:0005524">
    <property type="term" value="F:ATP binding"/>
    <property type="evidence" value="ECO:0007669"/>
    <property type="project" value="UniProtKB-UniRule"/>
</dbReference>
<dbReference type="GO" id="GO:0035556">
    <property type="term" value="P:intracellular signal transduction"/>
    <property type="evidence" value="ECO:0007669"/>
    <property type="project" value="TreeGrafter"/>
</dbReference>
<evidence type="ECO:0000256" key="7">
    <source>
        <dbReference type="SAM" id="MobiDB-lite"/>
    </source>
</evidence>
<dbReference type="GO" id="GO:0060571">
    <property type="term" value="P:morphogenesis of an epithelial fold"/>
    <property type="evidence" value="ECO:0007669"/>
    <property type="project" value="EnsemblMetazoa"/>
</dbReference>
<dbReference type="SMART" id="SM00220">
    <property type="entry name" value="S_TKc"/>
    <property type="match status" value="1"/>
</dbReference>
<evidence type="ECO:0000256" key="6">
    <source>
        <dbReference type="PROSITE-ProRule" id="PRU10141"/>
    </source>
</evidence>
<dbReference type="AlphaFoldDB" id="A0A0Q9XLT6"/>
<dbReference type="PANTHER" id="PTHR24342">
    <property type="entry name" value="SERINE/THREONINE-PROTEIN KINASE 17"/>
    <property type="match status" value="1"/>
</dbReference>
<dbReference type="eggNOG" id="KOG0032">
    <property type="taxonomic scope" value="Eukaryota"/>
</dbReference>
<evidence type="ECO:0000256" key="1">
    <source>
        <dbReference type="ARBA" id="ARBA00022527"/>
    </source>
</evidence>
<keyword evidence="3 6" id="KW-0547">Nucleotide-binding</keyword>
<dbReference type="InParanoid" id="A0A0Q9XLT6"/>
<dbReference type="Gene3D" id="3.30.200.20">
    <property type="entry name" value="Phosphorylase Kinase, domain 1"/>
    <property type="match status" value="1"/>
</dbReference>
<dbReference type="InterPro" id="IPR008271">
    <property type="entry name" value="Ser/Thr_kinase_AS"/>
</dbReference>
<feature type="binding site" evidence="6">
    <location>
        <position position="131"/>
    </location>
    <ligand>
        <name>ATP</name>
        <dbReference type="ChEBI" id="CHEBI:30616"/>
    </ligand>
</feature>
<evidence type="ECO:0000313" key="9">
    <source>
        <dbReference type="EMBL" id="KRG05425.1"/>
    </source>
</evidence>
<dbReference type="FunCoup" id="A0A0Q9XLT6">
    <property type="interactions" value="12"/>
</dbReference>
<dbReference type="SUPFAM" id="SSF56112">
    <property type="entry name" value="Protein kinase-like (PK-like)"/>
    <property type="match status" value="1"/>
</dbReference>
<feature type="compositionally biased region" description="Acidic residues" evidence="7">
    <location>
        <begin position="530"/>
        <end position="546"/>
    </location>
</feature>
<dbReference type="GO" id="GO:0043065">
    <property type="term" value="P:positive regulation of apoptotic process"/>
    <property type="evidence" value="ECO:0007669"/>
    <property type="project" value="TreeGrafter"/>
</dbReference>
<dbReference type="InterPro" id="IPR000719">
    <property type="entry name" value="Prot_kinase_dom"/>
</dbReference>
<dbReference type="EMBL" id="CH933808">
    <property type="protein sequence ID" value="KRG05425.1"/>
    <property type="molecule type" value="Genomic_DNA"/>
</dbReference>
<feature type="compositionally biased region" description="Low complexity" evidence="7">
    <location>
        <begin position="771"/>
        <end position="802"/>
    </location>
</feature>
<gene>
    <name evidence="9" type="primary">Dmoj\GI21229</name>
    <name evidence="9" type="ORF">Dmoj_GI21229</name>
</gene>
<dbReference type="InterPro" id="IPR011009">
    <property type="entry name" value="Kinase-like_dom_sf"/>
</dbReference>
<keyword evidence="2" id="KW-0808">Transferase</keyword>
<feature type="region of interest" description="Disordered" evidence="7">
    <location>
        <begin position="657"/>
        <end position="811"/>
    </location>
</feature>
<dbReference type="GO" id="GO:0060289">
    <property type="term" value="P:compartment boundary maintenance"/>
    <property type="evidence" value="ECO:0007669"/>
    <property type="project" value="EnsemblMetazoa"/>
</dbReference>
<evidence type="ECO:0000313" key="10">
    <source>
        <dbReference type="Proteomes" id="UP000009192"/>
    </source>
</evidence>
<feature type="region of interest" description="Disordered" evidence="7">
    <location>
        <begin position="362"/>
        <end position="446"/>
    </location>
</feature>
<dbReference type="FunFam" id="3.30.200.20:FF:000534">
    <property type="entry name" value="Myosin light chain kinase"/>
    <property type="match status" value="1"/>
</dbReference>
<dbReference type="PROSITE" id="PS50011">
    <property type="entry name" value="PROTEIN_KINASE_DOM"/>
    <property type="match status" value="1"/>
</dbReference>
<evidence type="ECO:0000259" key="8">
    <source>
        <dbReference type="PROSITE" id="PS50011"/>
    </source>
</evidence>
<evidence type="ECO:0000256" key="3">
    <source>
        <dbReference type="ARBA" id="ARBA00022741"/>
    </source>
</evidence>
<feature type="compositionally biased region" description="Low complexity" evidence="7">
    <location>
        <begin position="511"/>
        <end position="525"/>
    </location>
</feature>
<dbReference type="GO" id="GO:0006914">
    <property type="term" value="P:autophagy"/>
    <property type="evidence" value="ECO:0007669"/>
    <property type="project" value="EnsemblMetazoa"/>
</dbReference>
<dbReference type="GO" id="GO:0032008">
    <property type="term" value="P:positive regulation of TOR signaling"/>
    <property type="evidence" value="ECO:0007669"/>
    <property type="project" value="EnsemblMetazoa"/>
</dbReference>
<dbReference type="SMR" id="A0A0Q9XLT6"/>
<dbReference type="KEGG" id="dmo:Dmoj_GI21229"/>
<reference evidence="9 10" key="1">
    <citation type="journal article" date="2007" name="Nature">
        <title>Evolution of genes and genomes on the Drosophila phylogeny.</title>
        <authorList>
            <consortium name="Drosophila 12 Genomes Consortium"/>
            <person name="Clark A.G."/>
            <person name="Eisen M.B."/>
            <person name="Smith D.R."/>
            <person name="Bergman C.M."/>
            <person name="Oliver B."/>
            <person name="Markow T.A."/>
            <person name="Kaufman T.C."/>
            <person name="Kellis M."/>
            <person name="Gelbart W."/>
            <person name="Iyer V.N."/>
            <person name="Pollard D.A."/>
            <person name="Sackton T.B."/>
            <person name="Larracuente A.M."/>
            <person name="Singh N.D."/>
            <person name="Abad J.P."/>
            <person name="Abt D.N."/>
            <person name="Adryan B."/>
            <person name="Aguade M."/>
            <person name="Akashi H."/>
            <person name="Anderson W.W."/>
            <person name="Aquadro C.F."/>
            <person name="Ardell D.H."/>
            <person name="Arguello R."/>
            <person name="Artieri C.G."/>
            <person name="Barbash D.A."/>
            <person name="Barker D."/>
            <person name="Barsanti P."/>
            <person name="Batterham P."/>
            <person name="Batzoglou S."/>
            <person name="Begun D."/>
            <person name="Bhutkar A."/>
            <person name="Blanco E."/>
            <person name="Bosak S.A."/>
            <person name="Bradley R.K."/>
            <person name="Brand A.D."/>
            <person name="Brent M.R."/>
            <person name="Brooks A.N."/>
            <person name="Brown R.H."/>
            <person name="Butlin R.K."/>
            <person name="Caggese C."/>
            <person name="Calvi B.R."/>
            <person name="Bernardo de Carvalho A."/>
            <person name="Caspi A."/>
            <person name="Castrezana S."/>
            <person name="Celniker S.E."/>
            <person name="Chang J.L."/>
            <person name="Chapple C."/>
            <person name="Chatterji S."/>
            <person name="Chinwalla A."/>
            <person name="Civetta A."/>
            <person name="Clifton S.W."/>
            <person name="Comeron J.M."/>
            <person name="Costello J.C."/>
            <person name="Coyne J.A."/>
            <person name="Daub J."/>
            <person name="David R.G."/>
            <person name="Delcher A.L."/>
            <person name="Delehaunty K."/>
            <person name="Do C.B."/>
            <person name="Ebling H."/>
            <person name="Edwards K."/>
            <person name="Eickbush T."/>
            <person name="Evans J.D."/>
            <person name="Filipski A."/>
            <person name="Findeiss S."/>
            <person name="Freyhult E."/>
            <person name="Fulton L."/>
            <person name="Fulton R."/>
            <person name="Garcia A.C."/>
            <person name="Gardiner A."/>
            <person name="Garfield D.A."/>
            <person name="Garvin B.E."/>
            <person name="Gibson G."/>
            <person name="Gilbert D."/>
            <person name="Gnerre S."/>
            <person name="Godfrey J."/>
            <person name="Good R."/>
            <person name="Gotea V."/>
            <person name="Gravely B."/>
            <person name="Greenberg A.J."/>
            <person name="Griffiths-Jones S."/>
            <person name="Gross S."/>
            <person name="Guigo R."/>
            <person name="Gustafson E.A."/>
            <person name="Haerty W."/>
            <person name="Hahn M.W."/>
            <person name="Halligan D.L."/>
            <person name="Halpern A.L."/>
            <person name="Halter G.M."/>
            <person name="Han M.V."/>
            <person name="Heger A."/>
            <person name="Hillier L."/>
            <person name="Hinrichs A.S."/>
            <person name="Holmes I."/>
            <person name="Hoskins R.A."/>
            <person name="Hubisz M.J."/>
            <person name="Hultmark D."/>
            <person name="Huntley M.A."/>
            <person name="Jaffe D.B."/>
            <person name="Jagadeeshan S."/>
            <person name="Jeck W.R."/>
            <person name="Johnson J."/>
            <person name="Jones C.D."/>
            <person name="Jordan W.C."/>
            <person name="Karpen G.H."/>
            <person name="Kataoka E."/>
            <person name="Keightley P.D."/>
            <person name="Kheradpour P."/>
            <person name="Kirkness E.F."/>
            <person name="Koerich L.B."/>
            <person name="Kristiansen K."/>
            <person name="Kudrna D."/>
            <person name="Kulathinal R.J."/>
            <person name="Kumar S."/>
            <person name="Kwok R."/>
            <person name="Lander E."/>
            <person name="Langley C.H."/>
            <person name="Lapoint R."/>
            <person name="Lazzaro B.P."/>
            <person name="Lee S.J."/>
            <person name="Levesque L."/>
            <person name="Li R."/>
            <person name="Lin C.F."/>
            <person name="Lin M.F."/>
            <person name="Lindblad-Toh K."/>
            <person name="Llopart A."/>
            <person name="Long M."/>
            <person name="Low L."/>
            <person name="Lozovsky E."/>
            <person name="Lu J."/>
            <person name="Luo M."/>
            <person name="Machado C.A."/>
            <person name="Makalowski W."/>
            <person name="Marzo M."/>
            <person name="Matsuda M."/>
            <person name="Matzkin L."/>
            <person name="McAllister B."/>
            <person name="McBride C.S."/>
            <person name="McKernan B."/>
            <person name="McKernan K."/>
            <person name="Mendez-Lago M."/>
            <person name="Minx P."/>
            <person name="Mollenhauer M.U."/>
            <person name="Montooth K."/>
            <person name="Mount S.M."/>
            <person name="Mu X."/>
            <person name="Myers E."/>
            <person name="Negre B."/>
            <person name="Newfeld S."/>
            <person name="Nielsen R."/>
            <person name="Noor M.A."/>
            <person name="O'Grady P."/>
            <person name="Pachter L."/>
            <person name="Papaceit M."/>
            <person name="Parisi M.J."/>
            <person name="Parisi M."/>
            <person name="Parts L."/>
            <person name="Pedersen J.S."/>
            <person name="Pesole G."/>
            <person name="Phillippy A.M."/>
            <person name="Ponting C.P."/>
            <person name="Pop M."/>
            <person name="Porcelli D."/>
            <person name="Powell J.R."/>
            <person name="Prohaska S."/>
            <person name="Pruitt K."/>
            <person name="Puig M."/>
            <person name="Quesneville H."/>
            <person name="Ram K.R."/>
            <person name="Rand D."/>
            <person name="Rasmussen M.D."/>
            <person name="Reed L.K."/>
            <person name="Reenan R."/>
            <person name="Reily A."/>
            <person name="Remington K.A."/>
            <person name="Rieger T.T."/>
            <person name="Ritchie M.G."/>
            <person name="Robin C."/>
            <person name="Rogers Y.H."/>
            <person name="Rohde C."/>
            <person name="Rozas J."/>
            <person name="Rubenfield M.J."/>
            <person name="Ruiz A."/>
            <person name="Russo S."/>
            <person name="Salzberg S.L."/>
            <person name="Sanchez-Gracia A."/>
            <person name="Saranga D.J."/>
            <person name="Sato H."/>
            <person name="Schaeffer S.W."/>
            <person name="Schatz M.C."/>
            <person name="Schlenke T."/>
            <person name="Schwartz R."/>
            <person name="Segarra C."/>
            <person name="Singh R.S."/>
            <person name="Sirot L."/>
            <person name="Sirota M."/>
            <person name="Sisneros N.B."/>
            <person name="Smith C.D."/>
            <person name="Smith T.F."/>
            <person name="Spieth J."/>
            <person name="Stage D.E."/>
            <person name="Stark A."/>
            <person name="Stephan W."/>
            <person name="Strausberg R.L."/>
            <person name="Strempel S."/>
            <person name="Sturgill D."/>
            <person name="Sutton G."/>
            <person name="Sutton G.G."/>
            <person name="Tao W."/>
            <person name="Teichmann S."/>
            <person name="Tobari Y.N."/>
            <person name="Tomimura Y."/>
            <person name="Tsolas J.M."/>
            <person name="Valente V.L."/>
            <person name="Venter E."/>
            <person name="Venter J.C."/>
            <person name="Vicario S."/>
            <person name="Vieira F.G."/>
            <person name="Vilella A.J."/>
            <person name="Villasante A."/>
            <person name="Walenz B."/>
            <person name="Wang J."/>
            <person name="Wasserman M."/>
            <person name="Watts T."/>
            <person name="Wilson D."/>
            <person name="Wilson R.K."/>
            <person name="Wing R.A."/>
            <person name="Wolfner M.F."/>
            <person name="Wong A."/>
            <person name="Wong G.K."/>
            <person name="Wu C.I."/>
            <person name="Wu G."/>
            <person name="Yamamoto D."/>
            <person name="Yang H.P."/>
            <person name="Yang S.P."/>
            <person name="Yorke J.A."/>
            <person name="Yoshida K."/>
            <person name="Zdobnov E."/>
            <person name="Zhang P."/>
            <person name="Zhang Y."/>
            <person name="Zimin A.V."/>
            <person name="Baldwin J."/>
            <person name="Abdouelleil A."/>
            <person name="Abdulkadir J."/>
            <person name="Abebe A."/>
            <person name="Abera B."/>
            <person name="Abreu J."/>
            <person name="Acer S.C."/>
            <person name="Aftuck L."/>
            <person name="Alexander A."/>
            <person name="An P."/>
            <person name="Anderson E."/>
            <person name="Anderson S."/>
            <person name="Arachi H."/>
            <person name="Azer M."/>
            <person name="Bachantsang P."/>
            <person name="Barry A."/>
            <person name="Bayul T."/>
            <person name="Berlin A."/>
            <person name="Bessette D."/>
            <person name="Bloom T."/>
            <person name="Blye J."/>
            <person name="Boguslavskiy L."/>
            <person name="Bonnet C."/>
            <person name="Boukhgalter B."/>
            <person name="Bourzgui I."/>
            <person name="Brown A."/>
            <person name="Cahill P."/>
            <person name="Channer S."/>
            <person name="Cheshatsang Y."/>
            <person name="Chuda L."/>
            <person name="Citroen M."/>
            <person name="Collymore A."/>
            <person name="Cooke P."/>
            <person name="Costello M."/>
            <person name="D'Aco K."/>
            <person name="Daza R."/>
            <person name="De Haan G."/>
            <person name="DeGray S."/>
            <person name="DeMaso C."/>
            <person name="Dhargay N."/>
            <person name="Dooley K."/>
            <person name="Dooley E."/>
            <person name="Doricent M."/>
            <person name="Dorje P."/>
            <person name="Dorjee K."/>
            <person name="Dupes A."/>
            <person name="Elong R."/>
            <person name="Falk J."/>
            <person name="Farina A."/>
            <person name="Faro S."/>
            <person name="Ferguson D."/>
            <person name="Fisher S."/>
            <person name="Foley C.D."/>
            <person name="Franke A."/>
            <person name="Friedrich D."/>
            <person name="Gadbois L."/>
            <person name="Gearin G."/>
            <person name="Gearin C.R."/>
            <person name="Giannoukos G."/>
            <person name="Goode T."/>
            <person name="Graham J."/>
            <person name="Grandbois E."/>
            <person name="Grewal S."/>
            <person name="Gyaltsen K."/>
            <person name="Hafez N."/>
            <person name="Hagos B."/>
            <person name="Hall J."/>
            <person name="Henson C."/>
            <person name="Hollinger A."/>
            <person name="Honan T."/>
            <person name="Huard M.D."/>
            <person name="Hughes L."/>
            <person name="Hurhula B."/>
            <person name="Husby M.E."/>
            <person name="Kamat A."/>
            <person name="Kanga B."/>
            <person name="Kashin S."/>
            <person name="Khazanovich D."/>
            <person name="Kisner P."/>
            <person name="Lance K."/>
            <person name="Lara M."/>
            <person name="Lee W."/>
            <person name="Lennon N."/>
            <person name="Letendre F."/>
            <person name="LeVine R."/>
            <person name="Lipovsky A."/>
            <person name="Liu X."/>
            <person name="Liu J."/>
            <person name="Liu S."/>
            <person name="Lokyitsang T."/>
            <person name="Lokyitsang Y."/>
            <person name="Lubonja R."/>
            <person name="Lui A."/>
            <person name="MacDonald P."/>
            <person name="Magnisalis V."/>
            <person name="Maru K."/>
            <person name="Matthews C."/>
            <person name="McCusker W."/>
            <person name="McDonough S."/>
            <person name="Mehta T."/>
            <person name="Meldrim J."/>
            <person name="Meneus L."/>
            <person name="Mihai O."/>
            <person name="Mihalev A."/>
            <person name="Mihova T."/>
            <person name="Mittelman R."/>
            <person name="Mlenga V."/>
            <person name="Montmayeur A."/>
            <person name="Mulrain L."/>
            <person name="Navidi A."/>
            <person name="Naylor J."/>
            <person name="Negash T."/>
            <person name="Nguyen T."/>
            <person name="Nguyen N."/>
            <person name="Nicol R."/>
            <person name="Norbu C."/>
            <person name="Norbu N."/>
            <person name="Novod N."/>
            <person name="O'Neill B."/>
            <person name="Osman S."/>
            <person name="Markiewicz E."/>
            <person name="Oyono O.L."/>
            <person name="Patti C."/>
            <person name="Phunkhang P."/>
            <person name="Pierre F."/>
            <person name="Priest M."/>
            <person name="Raghuraman S."/>
            <person name="Rege F."/>
            <person name="Reyes R."/>
            <person name="Rise C."/>
            <person name="Rogov P."/>
            <person name="Ross K."/>
            <person name="Ryan E."/>
            <person name="Settipalli S."/>
            <person name="Shea T."/>
            <person name="Sherpa N."/>
            <person name="Shi L."/>
            <person name="Shih D."/>
            <person name="Sparrow T."/>
            <person name="Spaulding J."/>
            <person name="Stalker J."/>
            <person name="Stange-Thomann N."/>
            <person name="Stavropoulos S."/>
            <person name="Stone C."/>
            <person name="Strader C."/>
            <person name="Tesfaye S."/>
            <person name="Thomson T."/>
            <person name="Thoulutsang Y."/>
            <person name="Thoulutsang D."/>
            <person name="Topham K."/>
            <person name="Topping I."/>
            <person name="Tsamla T."/>
            <person name="Vassiliev H."/>
            <person name="Vo A."/>
            <person name="Wangchuk T."/>
            <person name="Wangdi T."/>
            <person name="Weiand M."/>
            <person name="Wilkinson J."/>
            <person name="Wilson A."/>
            <person name="Yadav S."/>
            <person name="Young G."/>
            <person name="Yu Q."/>
            <person name="Zembek L."/>
            <person name="Zhong D."/>
            <person name="Zimmer A."/>
            <person name="Zwirko Z."/>
            <person name="Jaffe D.B."/>
            <person name="Alvarez P."/>
            <person name="Brockman W."/>
            <person name="Butler J."/>
            <person name="Chin C."/>
            <person name="Gnerre S."/>
            <person name="Grabherr M."/>
            <person name="Kleber M."/>
            <person name="Mauceli E."/>
            <person name="MacCallum I."/>
        </authorList>
    </citation>
    <scope>NUCLEOTIDE SEQUENCE [LARGE SCALE GENOMIC DNA]</scope>
    <source>
        <strain evidence="10">Tucson 15081-1352.22</strain>
    </source>
</reference>
<name>A0A0Q9XLT6_DROMO</name>
<dbReference type="FunFam" id="1.10.510.10:FF:000594">
    <property type="entry name" value="Myosin light chain kinase isoform-III"/>
    <property type="match status" value="1"/>
</dbReference>
<evidence type="ECO:0000256" key="5">
    <source>
        <dbReference type="ARBA" id="ARBA00022840"/>
    </source>
</evidence>
<dbReference type="Proteomes" id="UP000009192">
    <property type="component" value="Unassembled WGS sequence"/>
</dbReference>
<dbReference type="PANTHER" id="PTHR24342:SF20">
    <property type="entry name" value="MYOSIN LIGHT CHAIN KINASE, SMOOTH MUSCLE"/>
    <property type="match status" value="1"/>
</dbReference>
<feature type="compositionally biased region" description="Low complexity" evidence="7">
    <location>
        <begin position="368"/>
        <end position="398"/>
    </location>
</feature>
<dbReference type="Pfam" id="PF00069">
    <property type="entry name" value="Pkinase"/>
    <property type="match status" value="1"/>
</dbReference>
<feature type="compositionally biased region" description="Low complexity" evidence="7">
    <location>
        <begin position="741"/>
        <end position="754"/>
    </location>
</feature>
<dbReference type="GO" id="GO:0004674">
    <property type="term" value="F:protein serine/threonine kinase activity"/>
    <property type="evidence" value="ECO:0007669"/>
    <property type="project" value="UniProtKB-KW"/>
</dbReference>
<evidence type="ECO:0000256" key="4">
    <source>
        <dbReference type="ARBA" id="ARBA00022777"/>
    </source>
</evidence>
<organism evidence="9 10">
    <name type="scientific">Drosophila mojavensis</name>
    <name type="common">Fruit fly</name>
    <dbReference type="NCBI Taxonomy" id="7230"/>
    <lineage>
        <taxon>Eukaryota</taxon>
        <taxon>Metazoa</taxon>
        <taxon>Ecdysozoa</taxon>
        <taxon>Arthropoda</taxon>
        <taxon>Hexapoda</taxon>
        <taxon>Insecta</taxon>
        <taxon>Pterygota</taxon>
        <taxon>Neoptera</taxon>
        <taxon>Endopterygota</taxon>
        <taxon>Diptera</taxon>
        <taxon>Brachycera</taxon>
        <taxon>Muscomorpha</taxon>
        <taxon>Ephydroidea</taxon>
        <taxon>Drosophilidae</taxon>
        <taxon>Drosophila</taxon>
    </lineage>
</organism>
<dbReference type="GO" id="GO:0007455">
    <property type="term" value="P:eye-antennal disc morphogenesis"/>
    <property type="evidence" value="ECO:0007669"/>
    <property type="project" value="EnsemblMetazoa"/>
</dbReference>
<dbReference type="PROSITE" id="PS00108">
    <property type="entry name" value="PROTEIN_KINASE_ST"/>
    <property type="match status" value="1"/>
</dbReference>
<dbReference type="GO" id="GO:0005634">
    <property type="term" value="C:nucleus"/>
    <property type="evidence" value="ECO:0007669"/>
    <property type="project" value="TreeGrafter"/>
</dbReference>
<proteinExistence type="predicted"/>
<evidence type="ECO:0000256" key="2">
    <source>
        <dbReference type="ARBA" id="ARBA00022679"/>
    </source>
</evidence>
<dbReference type="PROSITE" id="PS00107">
    <property type="entry name" value="PROTEIN_KINASE_ATP"/>
    <property type="match status" value="1"/>
</dbReference>
<dbReference type="OrthoDB" id="10260894at2759"/>
<dbReference type="Gene3D" id="1.10.510.10">
    <property type="entry name" value="Transferase(Phosphotransferase) domain 1"/>
    <property type="match status" value="1"/>
</dbReference>
<keyword evidence="4" id="KW-0418">Kinase</keyword>
<dbReference type="InterPro" id="IPR017441">
    <property type="entry name" value="Protein_kinase_ATP_BS"/>
</dbReference>
<dbReference type="CDD" id="cd14103">
    <property type="entry name" value="STKc_MLCK"/>
    <property type="match status" value="1"/>
</dbReference>
<feature type="region of interest" description="Disordered" evidence="7">
    <location>
        <begin position="498"/>
        <end position="559"/>
    </location>
</feature>
<accession>A0A0Q9XLT6</accession>
<feature type="domain" description="Protein kinase" evidence="8">
    <location>
        <begin position="102"/>
        <end position="357"/>
    </location>
</feature>
<feature type="compositionally biased region" description="Acidic residues" evidence="7">
    <location>
        <begin position="413"/>
        <end position="446"/>
    </location>
</feature>
<protein>
    <submittedName>
        <fullName evidence="9">Uncharacterized protein, isoform B</fullName>
    </submittedName>
</protein>
<sequence>MCKKLCSIDIYQQKASKCVQTKNAHKYIEIYIEYIYTYIHLHIYCKVQATKTGTRLREPSAKGRSQRKMIYIDDSEPEGVLEPAFPMRDVTINRNVDAHKLYDVLGEVGRGKFGTVYKCREKATGLLLAAKFVPIPKREDKRNVEREVEIMNSLQHHLIIQLYAAYEYQKMMCVVLELIEGGELFDRVVDDEFVLTERVCRVFIRQVCEAMAFIHGNGIIHLDLKPENILVLSQKGNRIKIIDFGLARKFDPDKRLRVLFGTPEFVAPEVVNFDCISYGTDMWSVGVICYVLISGLSPFMGENDIETMSNVTIAKYDFEDECFNGISPECLDFISKLLVKDLSTRMTAADCVKHKWLQQHPPATPLKRTASTAARAAAAGAAAGAETTVSKSDSVSSKTRLKSESPTTLASESSEDSTETIEDADVDGDEDEDEGEATEQDEDSEDLAQLCKTHELENKELDATKDNLKNFIVRWETHPNSPYVFDVEGNVIAPLNESSYTHPRRPHGPDSISSSRVCSPSPCESIATLTDDEQEAGAALEEENEPSADSPHSAATTPINESREKLFPAVGAAGTSGCATPTPQHLFNEHFDEFSGSESSAQQRRSMKSYLHTFDRRNSDTTYLLGRRSSGERVNLADEIRKLSDHLLMLAEINTKLGDSNNNSTTTESSITQEANKVKSSTRSTRVTSHGQLHSASSSSSSQTHVRSADGQQKVSSLSARLQQSIEETPKLSNGNGNGNGISSWSQSQLRSQSTVSTMSTANAKSHVQKSTTSSSTSTSSSKFCSSISTSNSNSSSASSSNHVFTESASSRRAKFRINQMSRDVPIGLPDTHQTVNLEEAANTTKDCLLHLLEKYNETKIRSPVGRHQSISVDWHISDNLEYRSMSSINAFFQRHSHSSGGQNVKHIQAQLEEKATGK</sequence>
<keyword evidence="10" id="KW-1185">Reference proteome</keyword>
<feature type="compositionally biased region" description="Polar residues" evidence="7">
    <location>
        <begin position="755"/>
        <end position="770"/>
    </location>
</feature>